<name>A0ABS8PPH6_9BACT</name>
<gene>
    <name evidence="1" type="ORF">LQ567_09500</name>
</gene>
<keyword evidence="2" id="KW-1185">Reference proteome</keyword>
<dbReference type="Pfam" id="PF11236">
    <property type="entry name" value="DUF3037"/>
    <property type="match status" value="1"/>
</dbReference>
<sequence length="128" mass="14538">MQEWLVYEYAVIRVVPRVEREEFVNVGVIVFCKKTRFLETLVVVNREKLHCLNPEIDMDSIEANLRAFREIAAGDKSSGSGIAQLDAPSRFRWLTATRSTMIQCSKVHPGRAAVMDGVADLLLKRFVL</sequence>
<dbReference type="Proteomes" id="UP001199816">
    <property type="component" value="Unassembled WGS sequence"/>
</dbReference>
<accession>A0ABS8PPH6</accession>
<reference evidence="1 2" key="1">
    <citation type="submission" date="2021-11" db="EMBL/GenBank/DDBJ databases">
        <title>Genomic of Niabella pedocola.</title>
        <authorList>
            <person name="Wu T."/>
        </authorList>
    </citation>
    <scope>NUCLEOTIDE SEQUENCE [LARGE SCALE GENOMIC DNA]</scope>
    <source>
        <strain evidence="1 2">JCM 31011</strain>
    </source>
</reference>
<protein>
    <submittedName>
        <fullName evidence="1">DUF3037 domain-containing protein</fullName>
    </submittedName>
</protein>
<dbReference type="InterPro" id="IPR021398">
    <property type="entry name" value="DUF3037"/>
</dbReference>
<comment type="caution">
    <text evidence="1">The sequence shown here is derived from an EMBL/GenBank/DDBJ whole genome shotgun (WGS) entry which is preliminary data.</text>
</comment>
<dbReference type="RefSeq" id="WP_231004267.1">
    <property type="nucleotide sequence ID" value="NZ_JAJNEC010000005.1"/>
</dbReference>
<evidence type="ECO:0000313" key="2">
    <source>
        <dbReference type="Proteomes" id="UP001199816"/>
    </source>
</evidence>
<organism evidence="1 2">
    <name type="scientific">Niabella pedocola</name>
    <dbReference type="NCBI Taxonomy" id="1752077"/>
    <lineage>
        <taxon>Bacteria</taxon>
        <taxon>Pseudomonadati</taxon>
        <taxon>Bacteroidota</taxon>
        <taxon>Chitinophagia</taxon>
        <taxon>Chitinophagales</taxon>
        <taxon>Chitinophagaceae</taxon>
        <taxon>Niabella</taxon>
    </lineage>
</organism>
<dbReference type="EMBL" id="JAJNEC010000005">
    <property type="protein sequence ID" value="MCD2422996.1"/>
    <property type="molecule type" value="Genomic_DNA"/>
</dbReference>
<evidence type="ECO:0000313" key="1">
    <source>
        <dbReference type="EMBL" id="MCD2422996.1"/>
    </source>
</evidence>
<proteinExistence type="predicted"/>